<dbReference type="GO" id="GO:0004620">
    <property type="term" value="F:phospholipase activity"/>
    <property type="evidence" value="ECO:0007669"/>
    <property type="project" value="InterPro"/>
</dbReference>
<dbReference type="EMBL" id="JAIFRP010000031">
    <property type="protein sequence ID" value="KAK2582428.1"/>
    <property type="molecule type" value="Genomic_DNA"/>
</dbReference>
<dbReference type="PANTHER" id="PTHR21325:SF31">
    <property type="entry name" value="GH22081P-RELATED"/>
    <property type="match status" value="1"/>
</dbReference>
<proteinExistence type="predicted"/>
<evidence type="ECO:0000313" key="2">
    <source>
        <dbReference type="EMBL" id="KAK2582428.1"/>
    </source>
</evidence>
<reference evidence="2" key="2">
    <citation type="journal article" date="2023" name="Commun. Biol.">
        <title>Intrasexual cuticular hydrocarbon dimorphism in a wasp sheds light on hydrocarbon biosynthesis genes in Hymenoptera.</title>
        <authorList>
            <person name="Moris V.C."/>
            <person name="Podsiadlowski L."/>
            <person name="Martin S."/>
            <person name="Oeyen J.P."/>
            <person name="Donath A."/>
            <person name="Petersen M."/>
            <person name="Wilbrandt J."/>
            <person name="Misof B."/>
            <person name="Liedtke D."/>
            <person name="Thamm M."/>
            <person name="Scheiner R."/>
            <person name="Schmitt T."/>
            <person name="Niehuis O."/>
        </authorList>
    </citation>
    <scope>NUCLEOTIDE SEQUENCE</scope>
    <source>
        <strain evidence="2">GBR_01_08_01A</strain>
    </source>
</reference>
<accession>A0AAD9RNG7</accession>
<dbReference type="InterPro" id="IPR036514">
    <property type="entry name" value="SGNH_hydro_sf"/>
</dbReference>
<dbReference type="InterPro" id="IPR001087">
    <property type="entry name" value="GDSL"/>
</dbReference>
<dbReference type="SUPFAM" id="SSF52266">
    <property type="entry name" value="SGNH hydrolase"/>
    <property type="match status" value="1"/>
</dbReference>
<reference evidence="2" key="1">
    <citation type="submission" date="2021-08" db="EMBL/GenBank/DDBJ databases">
        <authorList>
            <person name="Misof B."/>
            <person name="Oliver O."/>
            <person name="Podsiadlowski L."/>
            <person name="Donath A."/>
            <person name="Peters R."/>
            <person name="Mayer C."/>
            <person name="Rust J."/>
            <person name="Gunkel S."/>
            <person name="Lesny P."/>
            <person name="Martin S."/>
            <person name="Oeyen J.P."/>
            <person name="Petersen M."/>
            <person name="Panagiotis P."/>
            <person name="Wilbrandt J."/>
            <person name="Tanja T."/>
        </authorList>
    </citation>
    <scope>NUCLEOTIDE SEQUENCE</scope>
    <source>
        <strain evidence="2">GBR_01_08_01A</strain>
        <tissue evidence="2">Thorax + abdomen</tissue>
    </source>
</reference>
<dbReference type="Gene3D" id="3.40.50.1110">
    <property type="entry name" value="SGNH hydrolase"/>
    <property type="match status" value="1"/>
</dbReference>
<evidence type="ECO:0000313" key="3">
    <source>
        <dbReference type="Proteomes" id="UP001258017"/>
    </source>
</evidence>
<feature type="chain" id="PRO_5042254356" description="Phospholipase B1, membrane-associated" evidence="1">
    <location>
        <begin position="29"/>
        <end position="423"/>
    </location>
</feature>
<keyword evidence="3" id="KW-1185">Reference proteome</keyword>
<dbReference type="Proteomes" id="UP001258017">
    <property type="component" value="Unassembled WGS sequence"/>
</dbReference>
<dbReference type="CDD" id="cd01824">
    <property type="entry name" value="Phospholipase_B_like"/>
    <property type="match status" value="1"/>
</dbReference>
<gene>
    <name evidence="2" type="ORF">KPH14_004738</name>
</gene>
<dbReference type="GO" id="GO:0006644">
    <property type="term" value="P:phospholipid metabolic process"/>
    <property type="evidence" value="ECO:0007669"/>
    <property type="project" value="TreeGrafter"/>
</dbReference>
<dbReference type="InterPro" id="IPR038885">
    <property type="entry name" value="PLB1"/>
</dbReference>
<organism evidence="2 3">
    <name type="scientific">Odynerus spinipes</name>
    <dbReference type="NCBI Taxonomy" id="1348599"/>
    <lineage>
        <taxon>Eukaryota</taxon>
        <taxon>Metazoa</taxon>
        <taxon>Ecdysozoa</taxon>
        <taxon>Arthropoda</taxon>
        <taxon>Hexapoda</taxon>
        <taxon>Insecta</taxon>
        <taxon>Pterygota</taxon>
        <taxon>Neoptera</taxon>
        <taxon>Endopterygota</taxon>
        <taxon>Hymenoptera</taxon>
        <taxon>Apocrita</taxon>
        <taxon>Aculeata</taxon>
        <taxon>Vespoidea</taxon>
        <taxon>Vespidae</taxon>
        <taxon>Eumeninae</taxon>
        <taxon>Odynerus</taxon>
    </lineage>
</organism>
<dbReference type="PANTHER" id="PTHR21325">
    <property type="entry name" value="PHOSPHOLIPASE B, PLB1"/>
    <property type="match status" value="1"/>
</dbReference>
<dbReference type="Pfam" id="PF00657">
    <property type="entry name" value="Lipase_GDSL"/>
    <property type="match status" value="1"/>
</dbReference>
<comment type="caution">
    <text evidence="2">The sequence shown here is derived from an EMBL/GenBank/DDBJ whole genome shotgun (WGS) entry which is preliminary data.</text>
</comment>
<evidence type="ECO:0000256" key="1">
    <source>
        <dbReference type="SAM" id="SignalP"/>
    </source>
</evidence>
<protein>
    <recommendedName>
        <fullName evidence="4">Phospholipase B1, membrane-associated</fullName>
    </recommendedName>
</protein>
<keyword evidence="1" id="KW-0732">Signal</keyword>
<sequence length="423" mass="47917">MNQRFRFSFSYFWFFLLASLHTWTLVISQRTALDSPENLQLFRLLRVGAYNVLGRTGSEGRSLDTARSLNIVQAPIPKDVPFPCEVRGWRSSITPTSVHRLKPGDIDIIASLGDSLSAGTGIFGSNIFHLLIDNRGAAAAGGGQGTWREYLTLPNMLKEYNPNLYGYAAADFSTLEEGSKFNIAEAAAESKDMPYMALTLVKRLKNDPKVDMKKHWKHISLMIGSNDFCSELCYASSPSKLFKDHERDIVEALRIIRDNVPRAFVSLIPPPSLNALVATREGRPSIYCDVITDLECPCMFGLRYRKKRPEYYALMKRWQYLDIEISKYPEFQRDDFAVVAQPVLVNASIPVFKDGYTDMTYLAADCFHLTQKMNAVYANTLWNSLFLPLSKKPINMVLNFENIQVTFDTRTSAITFCHFNGSQ</sequence>
<feature type="signal peptide" evidence="1">
    <location>
        <begin position="1"/>
        <end position="28"/>
    </location>
</feature>
<dbReference type="InterPro" id="IPR035547">
    <property type="entry name" value="Phospholipase_B"/>
</dbReference>
<evidence type="ECO:0008006" key="4">
    <source>
        <dbReference type="Google" id="ProtNLM"/>
    </source>
</evidence>
<name>A0AAD9RNG7_9HYME</name>
<dbReference type="AlphaFoldDB" id="A0AAD9RNG7"/>